<dbReference type="CDD" id="cd02440">
    <property type="entry name" value="AdoMet_MTases"/>
    <property type="match status" value="1"/>
</dbReference>
<comment type="caution">
    <text evidence="2">The sequence shown here is derived from an EMBL/GenBank/DDBJ whole genome shotgun (WGS) entry which is preliminary data.</text>
</comment>
<dbReference type="InterPro" id="IPR041698">
    <property type="entry name" value="Methyltransf_25"/>
</dbReference>
<dbReference type="AlphaFoldDB" id="A0A211Z6I5"/>
<evidence type="ECO:0000313" key="2">
    <source>
        <dbReference type="EMBL" id="OWJ60872.1"/>
    </source>
</evidence>
<dbReference type="EMBL" id="NHON01000107">
    <property type="protein sequence ID" value="OWJ60872.1"/>
    <property type="molecule type" value="Genomic_DNA"/>
</dbReference>
<keyword evidence="2" id="KW-0808">Transferase</keyword>
<feature type="domain" description="Methyltransferase" evidence="1">
    <location>
        <begin position="55"/>
        <end position="149"/>
    </location>
</feature>
<organism evidence="2 3">
    <name type="scientific">Inquilinus limosus</name>
    <dbReference type="NCBI Taxonomy" id="171674"/>
    <lineage>
        <taxon>Bacteria</taxon>
        <taxon>Pseudomonadati</taxon>
        <taxon>Pseudomonadota</taxon>
        <taxon>Alphaproteobacteria</taxon>
        <taxon>Rhodospirillales</taxon>
        <taxon>Rhodospirillaceae</taxon>
        <taxon>Inquilinus</taxon>
    </lineage>
</organism>
<gene>
    <name evidence="2" type="ORF">BWR60_31475</name>
</gene>
<dbReference type="Pfam" id="PF13649">
    <property type="entry name" value="Methyltransf_25"/>
    <property type="match status" value="1"/>
</dbReference>
<evidence type="ECO:0000259" key="1">
    <source>
        <dbReference type="Pfam" id="PF13649"/>
    </source>
</evidence>
<dbReference type="InterPro" id="IPR029063">
    <property type="entry name" value="SAM-dependent_MTases_sf"/>
</dbReference>
<dbReference type="RefSeq" id="WP_088156501.1">
    <property type="nucleotide sequence ID" value="NZ_NHON01000107.1"/>
</dbReference>
<keyword evidence="2" id="KW-0489">Methyltransferase</keyword>
<protein>
    <submittedName>
        <fullName evidence="2">Phospholipid methyltransferase</fullName>
    </submittedName>
</protein>
<name>A0A211Z6I5_9PROT</name>
<proteinExistence type="predicted"/>
<keyword evidence="3" id="KW-1185">Reference proteome</keyword>
<dbReference type="SUPFAM" id="SSF53335">
    <property type="entry name" value="S-adenosyl-L-methionine-dependent methyltransferases"/>
    <property type="match status" value="1"/>
</dbReference>
<dbReference type="GO" id="GO:0008168">
    <property type="term" value="F:methyltransferase activity"/>
    <property type="evidence" value="ECO:0007669"/>
    <property type="project" value="UniProtKB-KW"/>
</dbReference>
<evidence type="ECO:0000313" key="3">
    <source>
        <dbReference type="Proteomes" id="UP000196655"/>
    </source>
</evidence>
<dbReference type="OrthoDB" id="9805585at2"/>
<dbReference type="STRING" id="1122125.GCA_000423185_00702"/>
<sequence>MTDRKAGPDRPDMNPWLFFRRWLANPREVGSVTPSSPALKRRLTQEIRRAPDEYVVELGGGTGAITRGILERGVPADRLYVLEINPEMARHLREAFPGIHVIEGDARRLGEILPPEVIGKVGTTLCGIPMLLLTHEEQQAILDSAYSVMPKGRQVVLYTYAFSSPLQRDKLGLEGRRVGFVTANIPPASVWAYRQRNAG</sequence>
<accession>A0A211Z6I5</accession>
<dbReference type="Proteomes" id="UP000196655">
    <property type="component" value="Unassembled WGS sequence"/>
</dbReference>
<dbReference type="GO" id="GO:0032259">
    <property type="term" value="P:methylation"/>
    <property type="evidence" value="ECO:0007669"/>
    <property type="project" value="UniProtKB-KW"/>
</dbReference>
<reference evidence="3" key="1">
    <citation type="submission" date="2017-05" db="EMBL/GenBank/DDBJ databases">
        <authorList>
            <person name="Macchi M."/>
            <person name="Festa S."/>
            <person name="Coppotelli B.M."/>
            <person name="Morelli I.S."/>
        </authorList>
    </citation>
    <scope>NUCLEOTIDE SEQUENCE [LARGE SCALE GENOMIC DNA]</scope>
    <source>
        <strain evidence="3">I</strain>
    </source>
</reference>
<dbReference type="Gene3D" id="3.40.50.150">
    <property type="entry name" value="Vaccinia Virus protein VP39"/>
    <property type="match status" value="1"/>
</dbReference>